<name>A0A1I7TAP9_9PELO</name>
<organism evidence="1 2">
    <name type="scientific">Caenorhabditis tropicalis</name>
    <dbReference type="NCBI Taxonomy" id="1561998"/>
    <lineage>
        <taxon>Eukaryota</taxon>
        <taxon>Metazoa</taxon>
        <taxon>Ecdysozoa</taxon>
        <taxon>Nematoda</taxon>
        <taxon>Chromadorea</taxon>
        <taxon>Rhabditida</taxon>
        <taxon>Rhabditina</taxon>
        <taxon>Rhabditomorpha</taxon>
        <taxon>Rhabditoidea</taxon>
        <taxon>Rhabditidae</taxon>
        <taxon>Peloderinae</taxon>
        <taxon>Caenorhabditis</taxon>
    </lineage>
</organism>
<dbReference type="Proteomes" id="UP000095282">
    <property type="component" value="Unplaced"/>
</dbReference>
<reference evidence="2" key="1">
    <citation type="submission" date="2016-11" db="UniProtKB">
        <authorList>
            <consortium name="WormBaseParasite"/>
        </authorList>
    </citation>
    <scope>IDENTIFICATION</scope>
</reference>
<accession>A0A1I7TAP9</accession>
<dbReference type="AlphaFoldDB" id="A0A1I7TAP9"/>
<protein>
    <submittedName>
        <fullName evidence="2">SERPIN domain-containing protein</fullName>
    </submittedName>
</protein>
<dbReference type="WBParaSite" id="Csp11.Scaffold566.g4089.t1">
    <property type="protein sequence ID" value="Csp11.Scaffold566.g4089.t1"/>
    <property type="gene ID" value="Csp11.Scaffold566.g4089"/>
</dbReference>
<keyword evidence="1" id="KW-1185">Reference proteome</keyword>
<evidence type="ECO:0000313" key="1">
    <source>
        <dbReference type="Proteomes" id="UP000095282"/>
    </source>
</evidence>
<proteinExistence type="predicted"/>
<sequence>MLDFVCANQSLNERLIAEGTGFRAAGNSYFKILEIPLNEESLRMMIFLPKGGYSLEESLKVTHWNFFDIKTLLDLGRFYDKITD</sequence>
<evidence type="ECO:0000313" key="2">
    <source>
        <dbReference type="WBParaSite" id="Csp11.Scaffold566.g4089.t1"/>
    </source>
</evidence>